<evidence type="ECO:0000259" key="1">
    <source>
        <dbReference type="Pfam" id="PF13333"/>
    </source>
</evidence>
<dbReference type="GO" id="GO:0015074">
    <property type="term" value="P:DNA integration"/>
    <property type="evidence" value="ECO:0007669"/>
    <property type="project" value="InterPro"/>
</dbReference>
<reference evidence="2" key="1">
    <citation type="submission" date="2022-01" db="EMBL/GenBank/DDBJ databases">
        <title>Collection of gut derived symbiotic bacterial strains cultured from healthy donors.</title>
        <authorList>
            <person name="Lin H."/>
            <person name="Kohout C."/>
            <person name="Waligurski E."/>
            <person name="Pamer E.G."/>
        </authorList>
    </citation>
    <scope>NUCLEOTIDE SEQUENCE</scope>
    <source>
        <strain evidence="2">MSK.14.39</strain>
    </source>
</reference>
<accession>A0A9Q4AEF5</accession>
<dbReference type="EMBL" id="JAKNID010000174">
    <property type="protein sequence ID" value="MCG4566175.1"/>
    <property type="molecule type" value="Genomic_DNA"/>
</dbReference>
<evidence type="ECO:0000313" key="3">
    <source>
        <dbReference type="Proteomes" id="UP001108123"/>
    </source>
</evidence>
<sequence>KGKEFKNLEELKLELMDYINWYNNHRIHGSLDYLTPKEYKERKSA</sequence>
<dbReference type="InterPro" id="IPR001584">
    <property type="entry name" value="Integrase_cat-core"/>
</dbReference>
<protein>
    <submittedName>
        <fullName evidence="2">IS3 family transposase</fullName>
    </submittedName>
</protein>
<dbReference type="SUPFAM" id="SSF53098">
    <property type="entry name" value="Ribonuclease H-like"/>
    <property type="match status" value="1"/>
</dbReference>
<evidence type="ECO:0000313" key="2">
    <source>
        <dbReference type="EMBL" id="MCG4566175.1"/>
    </source>
</evidence>
<proteinExistence type="predicted"/>
<dbReference type="Pfam" id="PF13333">
    <property type="entry name" value="rve_2"/>
    <property type="match status" value="1"/>
</dbReference>
<dbReference type="AlphaFoldDB" id="A0A9Q4AEF5"/>
<organism evidence="2 3">
    <name type="scientific">Anaerosalibacter bizertensis</name>
    <dbReference type="NCBI Taxonomy" id="932217"/>
    <lineage>
        <taxon>Bacteria</taxon>
        <taxon>Bacillati</taxon>
        <taxon>Bacillota</taxon>
        <taxon>Tissierellia</taxon>
        <taxon>Tissierellales</taxon>
        <taxon>Sporanaerobacteraceae</taxon>
        <taxon>Anaerosalibacter</taxon>
    </lineage>
</organism>
<gene>
    <name evidence="2" type="ORF">L0P62_12155</name>
</gene>
<feature type="domain" description="Integrase catalytic" evidence="1">
    <location>
        <begin position="2"/>
        <end position="42"/>
    </location>
</feature>
<name>A0A9Q4AEF5_9FIRM</name>
<dbReference type="InterPro" id="IPR012337">
    <property type="entry name" value="RNaseH-like_sf"/>
</dbReference>
<keyword evidence="3" id="KW-1185">Reference proteome</keyword>
<dbReference type="RefSeq" id="WP_237962888.1">
    <property type="nucleotide sequence ID" value="NZ_JAKNID010000174.1"/>
</dbReference>
<comment type="caution">
    <text evidence="2">The sequence shown here is derived from an EMBL/GenBank/DDBJ whole genome shotgun (WGS) entry which is preliminary data.</text>
</comment>
<feature type="non-terminal residue" evidence="2">
    <location>
        <position position="1"/>
    </location>
</feature>
<dbReference type="Proteomes" id="UP001108123">
    <property type="component" value="Unassembled WGS sequence"/>
</dbReference>